<dbReference type="PANTHER" id="PTHR30408:SF12">
    <property type="entry name" value="TYPE I RESTRICTION ENZYME MJAVIII SPECIFICITY SUBUNIT"/>
    <property type="match status" value="1"/>
</dbReference>
<dbReference type="InterPro" id="IPR044946">
    <property type="entry name" value="Restrct_endonuc_typeI_TRD_sf"/>
</dbReference>
<dbReference type="EMBL" id="CP009885">
    <property type="protein sequence ID" value="ALR05706.2"/>
    <property type="molecule type" value="Genomic_DNA"/>
</dbReference>
<keyword evidence="5" id="KW-0378">Hydrolase</keyword>
<protein>
    <submittedName>
        <fullName evidence="5">Restriction endonuclease subunit S</fullName>
    </submittedName>
</protein>
<dbReference type="SUPFAM" id="SSF116734">
    <property type="entry name" value="DNA methylase specificity domain"/>
    <property type="match status" value="2"/>
</dbReference>
<dbReference type="CDD" id="cd17287">
    <property type="entry name" value="RMtype1_S_EcoN10ORF171P_TRD2-CR2_like"/>
    <property type="match status" value="1"/>
</dbReference>
<comment type="similarity">
    <text evidence="1">Belongs to the type-I restriction system S methylase family.</text>
</comment>
<dbReference type="Proteomes" id="UP000196980">
    <property type="component" value="Chromosome"/>
</dbReference>
<keyword evidence="5" id="KW-0255">Endonuclease</keyword>
<keyword evidence="5" id="KW-0540">Nuclease</keyword>
<reference evidence="6" key="1">
    <citation type="submission" date="2014-11" db="EMBL/GenBank/DDBJ databases">
        <title>Xylella fastidiosa Hib4 Genome Sequencing.</title>
        <authorList>
            <person name="Pierry P.M."/>
            <person name="da Silva A.M."/>
        </authorList>
    </citation>
    <scope>NUCLEOTIDE SEQUENCE [LARGE SCALE GENOMIC DNA]</scope>
    <source>
        <strain evidence="6">Hib4</strain>
    </source>
</reference>
<dbReference type="Gene3D" id="1.10.287.1120">
    <property type="entry name" value="Bipartite methylase S protein"/>
    <property type="match status" value="1"/>
</dbReference>
<evidence type="ECO:0000313" key="6">
    <source>
        <dbReference type="Proteomes" id="UP000196980"/>
    </source>
</evidence>
<dbReference type="GO" id="GO:0004519">
    <property type="term" value="F:endonuclease activity"/>
    <property type="evidence" value="ECO:0007669"/>
    <property type="project" value="UniProtKB-KW"/>
</dbReference>
<organism evidence="5 6">
    <name type="scientific">Xylella fastidiosa</name>
    <dbReference type="NCBI Taxonomy" id="2371"/>
    <lineage>
        <taxon>Bacteria</taxon>
        <taxon>Pseudomonadati</taxon>
        <taxon>Pseudomonadota</taxon>
        <taxon>Gammaproteobacteria</taxon>
        <taxon>Lysobacterales</taxon>
        <taxon>Lysobacteraceae</taxon>
        <taxon>Xylella</taxon>
    </lineage>
</organism>
<dbReference type="KEGG" id="xfh:XFHB_01240"/>
<dbReference type="AlphaFoldDB" id="A0ABC8ABB5"/>
<gene>
    <name evidence="5" type="ORF">XFHB_01240</name>
</gene>
<evidence type="ECO:0000256" key="1">
    <source>
        <dbReference type="ARBA" id="ARBA00010923"/>
    </source>
</evidence>
<evidence type="ECO:0000256" key="2">
    <source>
        <dbReference type="ARBA" id="ARBA00022747"/>
    </source>
</evidence>
<dbReference type="GO" id="GO:0009307">
    <property type="term" value="P:DNA restriction-modification system"/>
    <property type="evidence" value="ECO:0007669"/>
    <property type="project" value="UniProtKB-KW"/>
</dbReference>
<dbReference type="Pfam" id="PF01420">
    <property type="entry name" value="Methylase_S"/>
    <property type="match status" value="1"/>
</dbReference>
<accession>A0ABC8ABB5</accession>
<dbReference type="GO" id="GO:0003677">
    <property type="term" value="F:DNA binding"/>
    <property type="evidence" value="ECO:0007669"/>
    <property type="project" value="UniProtKB-KW"/>
</dbReference>
<evidence type="ECO:0000256" key="3">
    <source>
        <dbReference type="ARBA" id="ARBA00023125"/>
    </source>
</evidence>
<evidence type="ECO:0000259" key="4">
    <source>
        <dbReference type="Pfam" id="PF01420"/>
    </source>
</evidence>
<dbReference type="InterPro" id="IPR052021">
    <property type="entry name" value="Type-I_RS_S_subunit"/>
</dbReference>
<evidence type="ECO:0000313" key="5">
    <source>
        <dbReference type="EMBL" id="ALR05706.2"/>
    </source>
</evidence>
<keyword evidence="2" id="KW-0680">Restriction system</keyword>
<feature type="domain" description="Type I restriction modification DNA specificity" evidence="4">
    <location>
        <begin position="240"/>
        <end position="405"/>
    </location>
</feature>
<sequence length="442" mass="49346">MPHCFAGRRVMKSVPLNDTSNFELISGLWKGARGPLKSARVLRSTNFAGDGLLDFDDVVELEVEDRHFASRQLQPGDIIIERSGGGPKQPVGRAALFVPFDDHTYFSSNFTTTIRIRDRSLFDPGYVALYLHALYLDGTTETLQRATTDIRNLDWREYLRIEVPAHPLQEQQSLAHLIIGVRTAYRNEQHLSQTFMALKRSALSSIFTRGLRGEAQKDTEIGLLPESWGLEPIAAHFSVVSGGTPSRGDPAYWTGGSIPWIKTTEVAYCQITETEKHITPKGLQDSAAKLLPKGTLLIAMYGQGVTRGKVAILGIEAACNQACAAMVPINNLVHTRYLYHFLTWRYEDIRSLAHGGQQQNLNLEMVHDLLFATPPSHAEQDEIVSIIDAIDRKIDLHRRKRHVLEEMFKSLLHKLMTGEISVSDLDLSALSPASTQHEETTA</sequence>
<keyword evidence="3" id="KW-0238">DNA-binding</keyword>
<proteinExistence type="inferred from homology"/>
<dbReference type="PANTHER" id="PTHR30408">
    <property type="entry name" value="TYPE-1 RESTRICTION ENZYME ECOKI SPECIFICITY PROTEIN"/>
    <property type="match status" value="1"/>
</dbReference>
<dbReference type="InterPro" id="IPR000055">
    <property type="entry name" value="Restrct_endonuc_typeI_TRD"/>
</dbReference>
<name>A0ABC8ABB5_XYLFS</name>
<dbReference type="Gene3D" id="3.90.220.20">
    <property type="entry name" value="DNA methylase specificity domains"/>
    <property type="match status" value="2"/>
</dbReference>